<evidence type="ECO:0000256" key="2">
    <source>
        <dbReference type="SAM" id="Phobius"/>
    </source>
</evidence>
<proteinExistence type="predicted"/>
<feature type="region of interest" description="Disordered" evidence="1">
    <location>
        <begin position="1"/>
        <end position="32"/>
    </location>
</feature>
<evidence type="ECO:0000313" key="3">
    <source>
        <dbReference type="EMBL" id="OGY10800.1"/>
    </source>
</evidence>
<organism evidence="3 4">
    <name type="scientific">Candidatus Blackburnbacteria bacterium RIFCSPHIGHO2_02_FULL_44_20</name>
    <dbReference type="NCBI Taxonomy" id="1797516"/>
    <lineage>
        <taxon>Bacteria</taxon>
        <taxon>Candidatus Blackburniibacteriota</taxon>
    </lineage>
</organism>
<keyword evidence="2" id="KW-0812">Transmembrane</keyword>
<reference evidence="3 4" key="1">
    <citation type="journal article" date="2016" name="Nat. Commun.">
        <title>Thousands of microbial genomes shed light on interconnected biogeochemical processes in an aquifer system.</title>
        <authorList>
            <person name="Anantharaman K."/>
            <person name="Brown C.T."/>
            <person name="Hug L.A."/>
            <person name="Sharon I."/>
            <person name="Castelle C.J."/>
            <person name="Probst A.J."/>
            <person name="Thomas B.C."/>
            <person name="Singh A."/>
            <person name="Wilkins M.J."/>
            <person name="Karaoz U."/>
            <person name="Brodie E.L."/>
            <person name="Williams K.H."/>
            <person name="Hubbard S.S."/>
            <person name="Banfield J.F."/>
        </authorList>
    </citation>
    <scope>NUCLEOTIDE SEQUENCE [LARGE SCALE GENOMIC DNA]</scope>
</reference>
<keyword evidence="2" id="KW-1133">Transmembrane helix</keyword>
<dbReference type="EMBL" id="MHBZ01000029">
    <property type="protein sequence ID" value="OGY10800.1"/>
    <property type="molecule type" value="Genomic_DNA"/>
</dbReference>
<dbReference type="AlphaFoldDB" id="A0A1G1V5V5"/>
<comment type="caution">
    <text evidence="3">The sequence shown here is derived from an EMBL/GenBank/DDBJ whole genome shotgun (WGS) entry which is preliminary data.</text>
</comment>
<sequence>MRNKNFKSNRESISGSVIGSKNIQNINKSPKAKQIRGEQNNWIDKILKKPFISFTLLILAAASGALLYSEYNIEWKVILKSGFSILFPNQ</sequence>
<feature type="compositionally biased region" description="Polar residues" evidence="1">
    <location>
        <begin position="11"/>
        <end position="28"/>
    </location>
</feature>
<dbReference type="STRING" id="1797516.A3D26_01430"/>
<feature type="transmembrane region" description="Helical" evidence="2">
    <location>
        <begin position="51"/>
        <end position="69"/>
    </location>
</feature>
<name>A0A1G1V5V5_9BACT</name>
<keyword evidence="2" id="KW-0472">Membrane</keyword>
<evidence type="ECO:0000256" key="1">
    <source>
        <dbReference type="SAM" id="MobiDB-lite"/>
    </source>
</evidence>
<accession>A0A1G1V5V5</accession>
<gene>
    <name evidence="3" type="ORF">A3D26_01430</name>
</gene>
<protein>
    <submittedName>
        <fullName evidence="3">Uncharacterized protein</fullName>
    </submittedName>
</protein>
<dbReference type="Proteomes" id="UP000178319">
    <property type="component" value="Unassembled WGS sequence"/>
</dbReference>
<evidence type="ECO:0000313" key="4">
    <source>
        <dbReference type="Proteomes" id="UP000178319"/>
    </source>
</evidence>